<dbReference type="GeneTree" id="ENSGT00390000012802"/>
<dbReference type="InterPro" id="IPR013177">
    <property type="entry name" value="Ribosomal_mS38_C"/>
</dbReference>
<keyword evidence="2" id="KW-0496">Mitochondrion</keyword>
<proteinExistence type="inferred from homology"/>
<comment type="similarity">
    <text evidence="3">Belongs to the mitochondrion-specific ribosomal protein mS38 family.</text>
</comment>
<dbReference type="PANTHER" id="PTHR32035:SF3">
    <property type="entry name" value="SMALL RIBOSOMAL SUBUNIT PROTEIN MS38"/>
    <property type="match status" value="1"/>
</dbReference>
<evidence type="ECO:0000259" key="5">
    <source>
        <dbReference type="SMART" id="SM01155"/>
    </source>
</evidence>
<dbReference type="GO" id="GO:0005739">
    <property type="term" value="C:mitochondrion"/>
    <property type="evidence" value="ECO:0007669"/>
    <property type="project" value="UniProtKB-SubCell"/>
</dbReference>
<reference evidence="6" key="2">
    <citation type="submission" date="2025-09" db="UniProtKB">
        <authorList>
            <consortium name="Ensembl"/>
        </authorList>
    </citation>
    <scope>IDENTIFICATION</scope>
</reference>
<evidence type="ECO:0000256" key="1">
    <source>
        <dbReference type="ARBA" id="ARBA00004173"/>
    </source>
</evidence>
<evidence type="ECO:0000313" key="6">
    <source>
        <dbReference type="Ensembl" id="ENSCCRP00000096850.2"/>
    </source>
</evidence>
<reference evidence="6" key="1">
    <citation type="submission" date="2025-08" db="UniProtKB">
        <authorList>
            <consortium name="Ensembl"/>
        </authorList>
    </citation>
    <scope>IDENTIFICATION</scope>
</reference>
<dbReference type="Ensembl" id="ENSCCRT00000105113.2">
    <property type="protein sequence ID" value="ENSCCRP00000096850.2"/>
    <property type="gene ID" value="ENSCCRG00000052166.2"/>
</dbReference>
<dbReference type="Pfam" id="PF08213">
    <property type="entry name" value="COX24_C"/>
    <property type="match status" value="1"/>
</dbReference>
<evidence type="ECO:0000256" key="4">
    <source>
        <dbReference type="ARBA" id="ARBA00035682"/>
    </source>
</evidence>
<dbReference type="AlphaFoldDB" id="A0A8C1FTM5"/>
<evidence type="ECO:0000256" key="2">
    <source>
        <dbReference type="ARBA" id="ARBA00023128"/>
    </source>
</evidence>
<dbReference type="OMA" id="NGPEIDR"/>
<dbReference type="SMART" id="SM01155">
    <property type="entry name" value="DUF1713"/>
    <property type="match status" value="1"/>
</dbReference>
<keyword evidence="7" id="KW-1185">Reference proteome</keyword>
<feature type="domain" description="Ribosomal protein mS38 C-terminal" evidence="5">
    <location>
        <begin position="178"/>
        <end position="211"/>
    </location>
</feature>
<evidence type="ECO:0000313" key="7">
    <source>
        <dbReference type="Proteomes" id="UP001108240"/>
    </source>
</evidence>
<organism evidence="6 7">
    <name type="scientific">Cyprinus carpio carpio</name>
    <dbReference type="NCBI Taxonomy" id="630221"/>
    <lineage>
        <taxon>Eukaryota</taxon>
        <taxon>Metazoa</taxon>
        <taxon>Chordata</taxon>
        <taxon>Craniata</taxon>
        <taxon>Vertebrata</taxon>
        <taxon>Euteleostomi</taxon>
        <taxon>Actinopterygii</taxon>
        <taxon>Neopterygii</taxon>
        <taxon>Teleostei</taxon>
        <taxon>Ostariophysi</taxon>
        <taxon>Cypriniformes</taxon>
        <taxon>Cyprinidae</taxon>
        <taxon>Cyprininae</taxon>
        <taxon>Cyprinus</taxon>
    </lineage>
</organism>
<accession>A0A8C1FTM5</accession>
<dbReference type="CDD" id="cd23699">
    <property type="entry name" value="At5g63150_CTD"/>
    <property type="match status" value="1"/>
</dbReference>
<sequence>LRHSLQNNSYLYHNISGSEPLKVKSVLRGTSIFNGPEIDRVTLNIFELARVVSRLNLLSKVSGSLQNQSQALCSVVQHCHSTHFRALKYSNRCFTSAADDKLPPKLWTPLEPELEEVLVPRKLSVSPLESWLSLRYSLPPLLEASPPLDEGEIVGKSTVLPPFAVPLLEDGESSTPLNCKNVLQIRRRKMNRHKYKKLLKRTKFLRRRVKDVRRKKKQAKFERDLSRIVRRAGLKRAPDGWTAPQVYVRTSQTKRD</sequence>
<comment type="subcellular location">
    <subcellularLocation>
        <location evidence="1">Mitochondrion</location>
    </subcellularLocation>
</comment>
<dbReference type="PANTHER" id="PTHR32035">
    <property type="entry name" value="AURORA KINASE A-INTERACTING PROTEIN"/>
    <property type="match status" value="1"/>
</dbReference>
<dbReference type="Proteomes" id="UP001108240">
    <property type="component" value="Unplaced"/>
</dbReference>
<protein>
    <recommendedName>
        <fullName evidence="4">Small ribosomal subunit protein mS38</fullName>
    </recommendedName>
</protein>
<evidence type="ECO:0000256" key="3">
    <source>
        <dbReference type="ARBA" id="ARBA00035647"/>
    </source>
</evidence>
<name>A0A8C1FTM5_CYPCA</name>